<evidence type="ECO:0000313" key="1">
    <source>
        <dbReference type="EMBL" id="CAE8634981.1"/>
    </source>
</evidence>
<sequence length="164" mass="18470">MTPKLIRDFISVLNERRTQTRLGFMSYNAGLASTTHFCTLPATCCTAMLKQHRGPRGPSEMPAVVARRPSKLDATWTWSLQLKRAVGKHLLADEQRRAGGRFACKLARLQKQCAPCTCIRIRLSHSKRFLSRETGAIWRKLCSLKLGSKFGAPGIPYDFFCMPL</sequence>
<keyword evidence="2" id="KW-1185">Reference proteome</keyword>
<name>A0A813HBG4_POLGL</name>
<proteinExistence type="predicted"/>
<accession>A0A813HBG4</accession>
<comment type="caution">
    <text evidence="1">The sequence shown here is derived from an EMBL/GenBank/DDBJ whole genome shotgun (WGS) entry which is preliminary data.</text>
</comment>
<reference evidence="1" key="1">
    <citation type="submission" date="2021-02" db="EMBL/GenBank/DDBJ databases">
        <authorList>
            <person name="Dougan E. K."/>
            <person name="Rhodes N."/>
            <person name="Thang M."/>
            <person name="Chan C."/>
        </authorList>
    </citation>
    <scope>NUCLEOTIDE SEQUENCE</scope>
</reference>
<dbReference type="Proteomes" id="UP000654075">
    <property type="component" value="Unassembled WGS sequence"/>
</dbReference>
<dbReference type="AlphaFoldDB" id="A0A813HBG4"/>
<protein>
    <submittedName>
        <fullName evidence="1">Uncharacterized protein</fullName>
    </submittedName>
</protein>
<organism evidence="1 2">
    <name type="scientific">Polarella glacialis</name>
    <name type="common">Dinoflagellate</name>
    <dbReference type="NCBI Taxonomy" id="89957"/>
    <lineage>
        <taxon>Eukaryota</taxon>
        <taxon>Sar</taxon>
        <taxon>Alveolata</taxon>
        <taxon>Dinophyceae</taxon>
        <taxon>Suessiales</taxon>
        <taxon>Suessiaceae</taxon>
        <taxon>Polarella</taxon>
    </lineage>
</organism>
<gene>
    <name evidence="1" type="ORF">PGLA1383_LOCUS50590</name>
</gene>
<evidence type="ECO:0000313" key="2">
    <source>
        <dbReference type="Proteomes" id="UP000654075"/>
    </source>
</evidence>
<dbReference type="EMBL" id="CAJNNV010031195">
    <property type="protein sequence ID" value="CAE8634981.1"/>
    <property type="molecule type" value="Genomic_DNA"/>
</dbReference>